<evidence type="ECO:0000313" key="1">
    <source>
        <dbReference type="EMBL" id="OHS96686.1"/>
    </source>
</evidence>
<dbReference type="InterPro" id="IPR036322">
    <property type="entry name" value="WD40_repeat_dom_sf"/>
</dbReference>
<dbReference type="RefSeq" id="XP_068349823.1">
    <property type="nucleotide sequence ID" value="XM_068495098.1"/>
</dbReference>
<dbReference type="EMBL" id="MLAK01001160">
    <property type="protein sequence ID" value="OHS96686.1"/>
    <property type="molecule type" value="Genomic_DNA"/>
</dbReference>
<dbReference type="AlphaFoldDB" id="A0A1J4JBX2"/>
<comment type="caution">
    <text evidence="1">The sequence shown here is derived from an EMBL/GenBank/DDBJ whole genome shotgun (WGS) entry which is preliminary data.</text>
</comment>
<dbReference type="PANTHER" id="PTHR10644">
    <property type="entry name" value="DNA REPAIR/RNA PROCESSING CPSF FAMILY"/>
    <property type="match status" value="1"/>
</dbReference>
<keyword evidence="2" id="KW-1185">Reference proteome</keyword>
<accession>A0A1J4JBX2</accession>
<reference evidence="1" key="1">
    <citation type="submission" date="2016-10" db="EMBL/GenBank/DDBJ databases">
        <authorList>
            <person name="Benchimol M."/>
            <person name="Almeida L.G."/>
            <person name="Vasconcelos A.T."/>
            <person name="Perreira-Neves A."/>
            <person name="Rosa I.A."/>
            <person name="Tasca T."/>
            <person name="Bogo M.R."/>
            <person name="de Souza W."/>
        </authorList>
    </citation>
    <scope>NUCLEOTIDE SEQUENCE [LARGE SCALE GENOMIC DNA]</scope>
    <source>
        <strain evidence="1">K</strain>
    </source>
</reference>
<gene>
    <name evidence="1" type="ORF">TRFO_09849</name>
</gene>
<dbReference type="InterPro" id="IPR050358">
    <property type="entry name" value="RSE1/DDB1/CFT1"/>
</dbReference>
<protein>
    <recommendedName>
        <fullName evidence="3">DNA damage-binding protein 1</fullName>
    </recommendedName>
</protein>
<dbReference type="Proteomes" id="UP000179807">
    <property type="component" value="Unassembled WGS sequence"/>
</dbReference>
<dbReference type="Gene3D" id="2.130.10.10">
    <property type="entry name" value="YVTN repeat-like/Quinoprotein amine dehydrogenase"/>
    <property type="match status" value="2"/>
</dbReference>
<evidence type="ECO:0008006" key="3">
    <source>
        <dbReference type="Google" id="ProtNLM"/>
    </source>
</evidence>
<proteinExistence type="predicted"/>
<dbReference type="GeneID" id="94829802"/>
<evidence type="ECO:0000313" key="2">
    <source>
        <dbReference type="Proteomes" id="UP000179807"/>
    </source>
</evidence>
<name>A0A1J4JBX2_9EUKA</name>
<dbReference type="Gene3D" id="1.10.150.910">
    <property type="match status" value="1"/>
</dbReference>
<dbReference type="VEuPathDB" id="TrichDB:TRFO_09849"/>
<organism evidence="1 2">
    <name type="scientific">Tritrichomonas foetus</name>
    <dbReference type="NCBI Taxonomy" id="1144522"/>
    <lineage>
        <taxon>Eukaryota</taxon>
        <taxon>Metamonada</taxon>
        <taxon>Parabasalia</taxon>
        <taxon>Tritrichomonadida</taxon>
        <taxon>Tritrichomonadidae</taxon>
        <taxon>Tritrichomonas</taxon>
    </lineage>
</organism>
<dbReference type="OrthoDB" id="433457at2759"/>
<sequence>MSFVVGTIHPPSCISSVTTVNIGFDVLVLSRGNEILISKITDSDILPPKIFSFFGNISCVSSFGQNKLAALFENETLIIFSLDNLEFKCLNTCEFDYKIGFKIPKFLLATSNNLIVCHTRKRTVQILLPNEPISFTQYLPFSEIYTIKCFDDTSVFLVYGKNLKNSYQTIFYEILDGPKLEAIKSISFPDNIPKPFLITNVSENYRSNSKSFIVSINNRVEIYENYELTKKIEYDHEISSLFLIDTFENEPLLAVCDIKNKVFDLTNQISILKMKNISSIVPIGHNFYFQFSEIDDAHILKYENSILKVYDTYAQINCVSMMNRTSLLLKNGKIRSLVNGSQTAEEVNIEIVGGKRIWSCGNIFAVSTFNSTYFLDASTFSSIFDDDSETDKGFLDRNSKSILIFLTQENEICQVTSKSIRLPNDEKFLEKEAILAENDKDLIAISFDDNSITVFQIADSKISEIGFFSVPFEVSALALNDAIITVAFWMTNDIISYDINNNFNVLNQFAVQEKELISSLIYDDHNNLIIGGCGSLFINTEKIPISNSSIYLRRINNQILAITDTPALIKIHDNNENNNKDSSCKIDHGVEYIEAPASFDAAGINGKIAFLSHKGISILSIENHHHSHIEDRSVIFHNIHVIAVDETNNHCPTVYAVKKDSYFSLVTTSYPPVPLLLLEVPKCMIWIYNKSDFFLIVGCSSEKSGKLIVFDSKLKRLSDTSLSLPVDAVCYVKKKYIAVASGTTLKAYILNNSFNLELKSSEPTRVQCASLTSPNSHAVVYADKVSSVSLYTILKGQISLIARDMNPKALKFARLESDSSILAIGDNSMIYDITFINENENNNGSNDSLVTKYAFNINCEVSAVLSSPDLSFVTKTGSVQVIMKRDEIYKKIYDAMKNRITGLGNMKITDFRKVEKNGKTFDSGKFVDGDFILMFGKLSEFYQSQIAKAVGLKVSEILNKLQEFSDSLTAYRTKHQAYPNF</sequence>
<dbReference type="InterPro" id="IPR015943">
    <property type="entry name" value="WD40/YVTN_repeat-like_dom_sf"/>
</dbReference>
<dbReference type="SUPFAM" id="SSF50978">
    <property type="entry name" value="WD40 repeat-like"/>
    <property type="match status" value="1"/>
</dbReference>
<dbReference type="SUPFAM" id="SSF101908">
    <property type="entry name" value="Putative isomerase YbhE"/>
    <property type="match status" value="1"/>
</dbReference>